<keyword evidence="1" id="KW-0732">Signal</keyword>
<organism evidence="2 3">
    <name type="scientific">Candidatus Onthovivens merdipullorum</name>
    <dbReference type="NCBI Taxonomy" id="2840889"/>
    <lineage>
        <taxon>Bacteria</taxon>
        <taxon>Bacillati</taxon>
        <taxon>Bacillota</taxon>
        <taxon>Bacilli</taxon>
        <taxon>Bacillales</taxon>
        <taxon>Candidatus Onthovivens</taxon>
    </lineage>
</organism>
<dbReference type="Pfam" id="PF01547">
    <property type="entry name" value="SBP_bac_1"/>
    <property type="match status" value="1"/>
</dbReference>
<dbReference type="EMBL" id="JADIMY010000105">
    <property type="protein sequence ID" value="MBO8427924.1"/>
    <property type="molecule type" value="Genomic_DNA"/>
</dbReference>
<accession>A0A9D9GX24</accession>
<name>A0A9D9GX24_9BACL</name>
<feature type="signal peptide" evidence="1">
    <location>
        <begin position="1"/>
        <end position="23"/>
    </location>
</feature>
<dbReference type="PANTHER" id="PTHR43649:SF12">
    <property type="entry name" value="DIACETYLCHITOBIOSE BINDING PROTEIN DASA"/>
    <property type="match status" value="1"/>
</dbReference>
<dbReference type="Gene3D" id="3.40.190.10">
    <property type="entry name" value="Periplasmic binding protein-like II"/>
    <property type="match status" value="1"/>
</dbReference>
<proteinExistence type="predicted"/>
<protein>
    <submittedName>
        <fullName evidence="2">Extracellular solute-binding protein</fullName>
    </submittedName>
</protein>
<dbReference type="PANTHER" id="PTHR43649">
    <property type="entry name" value="ARABINOSE-BINDING PROTEIN-RELATED"/>
    <property type="match status" value="1"/>
</dbReference>
<feature type="chain" id="PRO_5039353301" evidence="1">
    <location>
        <begin position="24"/>
        <end position="464"/>
    </location>
</feature>
<dbReference type="InterPro" id="IPR006059">
    <property type="entry name" value="SBP"/>
</dbReference>
<reference evidence="2" key="2">
    <citation type="journal article" date="2021" name="PeerJ">
        <title>Extensive microbial diversity within the chicken gut microbiome revealed by metagenomics and culture.</title>
        <authorList>
            <person name="Gilroy R."/>
            <person name="Ravi A."/>
            <person name="Getino M."/>
            <person name="Pursley I."/>
            <person name="Horton D.L."/>
            <person name="Alikhan N.F."/>
            <person name="Baker D."/>
            <person name="Gharbi K."/>
            <person name="Hall N."/>
            <person name="Watson M."/>
            <person name="Adriaenssens E.M."/>
            <person name="Foster-Nyarko E."/>
            <person name="Jarju S."/>
            <person name="Secka A."/>
            <person name="Antonio M."/>
            <person name="Oren A."/>
            <person name="Chaudhuri R.R."/>
            <person name="La Ragione R."/>
            <person name="Hildebrand F."/>
            <person name="Pallen M.J."/>
        </authorList>
    </citation>
    <scope>NUCLEOTIDE SEQUENCE</scope>
    <source>
        <strain evidence="2">11159</strain>
    </source>
</reference>
<gene>
    <name evidence="2" type="ORF">IAC58_05235</name>
</gene>
<dbReference type="AlphaFoldDB" id="A0A9D9GX24"/>
<dbReference type="PROSITE" id="PS51257">
    <property type="entry name" value="PROKAR_LIPOPROTEIN"/>
    <property type="match status" value="1"/>
</dbReference>
<comment type="caution">
    <text evidence="2">The sequence shown here is derived from an EMBL/GenBank/DDBJ whole genome shotgun (WGS) entry which is preliminary data.</text>
</comment>
<dbReference type="Proteomes" id="UP000823613">
    <property type="component" value="Unassembled WGS sequence"/>
</dbReference>
<dbReference type="SUPFAM" id="SSF53850">
    <property type="entry name" value="Periplasmic binding protein-like II"/>
    <property type="match status" value="1"/>
</dbReference>
<reference evidence="2" key="1">
    <citation type="submission" date="2020-10" db="EMBL/GenBank/DDBJ databases">
        <authorList>
            <person name="Gilroy R."/>
        </authorList>
    </citation>
    <scope>NUCLEOTIDE SEQUENCE</scope>
    <source>
        <strain evidence="2">11159</strain>
    </source>
</reference>
<sequence length="464" mass="52350">MNKKLLITTLTSTLLIGAISALTSCGGETNNPDELRIVLYNAGWGDEWIKDVISSWEEKNPGKTVNLTSLYDVNTLINRRLASSDNTDDLYITTYNGWRNFAAQGKFAPLDDLLTEPVDGVTVLDKIDPAFKDHLYFTNQDGEKHVYRLPWTSGMGGIYYNKTMFEENHWEVPTTTEELTTLVAQIKEDRVSVEGDDTQSVVPFAYTGQNTDYFDYAVLTWWMQLAGSDAVKDFFNYSSAENFNTQNTEGIYDELKTAVTYWWSLFSDQSNYLSGSIGYSNHDAQRAFFNGQCAMIFTGDWCYNEILKYGTPKNFELGFMKTPTITGAKETDIAYAIGSDQYIAIPSTSTEKDLAYSFIKEMISNEFLSNFTNKAHGFLAFNNSDPSSIDTSNSYIKEYLDVRNATTNRISDESNALIYLNQDIQNIWVTSASRPFLGLLQGGTNIDDAFDAIYKQAQTVFSEY</sequence>
<evidence type="ECO:0000313" key="2">
    <source>
        <dbReference type="EMBL" id="MBO8427924.1"/>
    </source>
</evidence>
<evidence type="ECO:0000256" key="1">
    <source>
        <dbReference type="SAM" id="SignalP"/>
    </source>
</evidence>
<dbReference type="InterPro" id="IPR050490">
    <property type="entry name" value="Bact_solute-bd_prot1"/>
</dbReference>
<evidence type="ECO:0000313" key="3">
    <source>
        <dbReference type="Proteomes" id="UP000823613"/>
    </source>
</evidence>